<dbReference type="STRING" id="999630.TUZN_1031"/>
<reference key="2">
    <citation type="submission" date="2011-03" db="EMBL/GenBank/DDBJ databases">
        <title>Complete genome sequence of the thermoacidophilic crenarchaeon Thermoproteus uzoniensis 768-20.</title>
        <authorList>
            <person name="Mardanov A.V."/>
            <person name="Gumerov V.M."/>
            <person name="Beletsky A.V."/>
            <person name="Prokofeva M.I."/>
            <person name="Bonch-Osmolovskaya E.A."/>
            <person name="Ravin N.V."/>
            <person name="Skryabin K.G."/>
        </authorList>
    </citation>
    <scope>NUCLEOTIDE SEQUENCE</scope>
    <source>
        <strain>768-20</strain>
    </source>
</reference>
<evidence type="ECO:0000256" key="6">
    <source>
        <dbReference type="PIRSR" id="PIRSR016262-1"/>
    </source>
</evidence>
<feature type="site" description="Lowers pKa of active site Cys" evidence="4 8">
    <location>
        <position position="127"/>
    </location>
</feature>
<keyword evidence="3 4" id="KW-0012">Acyltransferase</keyword>
<dbReference type="Pfam" id="PF21948">
    <property type="entry name" value="LplA-B_cat"/>
    <property type="match status" value="1"/>
</dbReference>
<dbReference type="NCBIfam" id="TIGR00214">
    <property type="entry name" value="lipB"/>
    <property type="match status" value="1"/>
</dbReference>
<evidence type="ECO:0000256" key="7">
    <source>
        <dbReference type="PIRSR" id="PIRSR016262-2"/>
    </source>
</evidence>
<feature type="active site" description="Acyl-thioester intermediate" evidence="4 6">
    <location>
        <position position="161"/>
    </location>
</feature>
<comment type="pathway">
    <text evidence="1 4 5">Protein modification; protein lipoylation via endogenous pathway; protein N(6)-(lipoyl)lysine from octanoyl-[acyl-carrier-protein]: step 1/2.</text>
</comment>
<evidence type="ECO:0000256" key="8">
    <source>
        <dbReference type="PIRSR" id="PIRSR016262-3"/>
    </source>
</evidence>
<keyword evidence="4" id="KW-0963">Cytoplasm</keyword>
<accession>F2L6B6</accession>
<dbReference type="PROSITE" id="PS51733">
    <property type="entry name" value="BPL_LPL_CATALYTIC"/>
    <property type="match status" value="1"/>
</dbReference>
<evidence type="ECO:0000256" key="1">
    <source>
        <dbReference type="ARBA" id="ARBA00004821"/>
    </source>
</evidence>
<keyword evidence="11" id="KW-1185">Reference proteome</keyword>
<dbReference type="InterPro" id="IPR004143">
    <property type="entry name" value="BPL_LPL_catalytic"/>
</dbReference>
<dbReference type="OrthoDB" id="56985at2157"/>
<evidence type="ECO:0000313" key="10">
    <source>
        <dbReference type="EMBL" id="AEA12512.1"/>
    </source>
</evidence>
<dbReference type="PROSITE" id="PS01313">
    <property type="entry name" value="LIPB"/>
    <property type="match status" value="1"/>
</dbReference>
<comment type="function">
    <text evidence="4 5">Catalyzes the transfer of endogenously produced octanoic acid from octanoyl-acyl-carrier-protein onto the lipoyl domains of lipoate-dependent enzymes. Lipoyl-ACP can also act as a substrate although octanoyl-ACP is likely to be the physiological substrate.</text>
</comment>
<dbReference type="InterPro" id="IPR000544">
    <property type="entry name" value="Octanoyltransferase"/>
</dbReference>
<evidence type="ECO:0000313" key="11">
    <source>
        <dbReference type="Proteomes" id="UP000008138"/>
    </source>
</evidence>
<feature type="binding site" evidence="4 7">
    <location>
        <begin position="143"/>
        <end position="145"/>
    </location>
    <ligand>
        <name>substrate</name>
    </ligand>
</feature>
<dbReference type="Gene3D" id="3.30.930.10">
    <property type="entry name" value="Bira Bifunctional Protein, Domain 2"/>
    <property type="match status" value="1"/>
</dbReference>
<dbReference type="GO" id="GO:0016874">
    <property type="term" value="F:ligase activity"/>
    <property type="evidence" value="ECO:0007669"/>
    <property type="project" value="UniProtKB-KW"/>
</dbReference>
<comment type="catalytic activity">
    <reaction evidence="4 5">
        <text>octanoyl-[ACP] + L-lysyl-[protein] = N(6)-octanoyl-L-lysyl-[protein] + holo-[ACP] + H(+)</text>
        <dbReference type="Rhea" id="RHEA:17665"/>
        <dbReference type="Rhea" id="RHEA-COMP:9636"/>
        <dbReference type="Rhea" id="RHEA-COMP:9685"/>
        <dbReference type="Rhea" id="RHEA-COMP:9752"/>
        <dbReference type="Rhea" id="RHEA-COMP:9928"/>
        <dbReference type="ChEBI" id="CHEBI:15378"/>
        <dbReference type="ChEBI" id="CHEBI:29969"/>
        <dbReference type="ChEBI" id="CHEBI:64479"/>
        <dbReference type="ChEBI" id="CHEBI:78463"/>
        <dbReference type="ChEBI" id="CHEBI:78809"/>
        <dbReference type="EC" id="2.3.1.181"/>
    </reaction>
</comment>
<name>F2L6B6_THEU7</name>
<evidence type="ECO:0000256" key="3">
    <source>
        <dbReference type="ARBA" id="ARBA00023315"/>
    </source>
</evidence>
<evidence type="ECO:0000256" key="5">
    <source>
        <dbReference type="PIRNR" id="PIRNR016262"/>
    </source>
</evidence>
<dbReference type="GO" id="GO:0009249">
    <property type="term" value="P:protein lipoylation"/>
    <property type="evidence" value="ECO:0007669"/>
    <property type="project" value="InterPro"/>
</dbReference>
<dbReference type="PANTHER" id="PTHR10993:SF7">
    <property type="entry name" value="LIPOYLTRANSFERASE 2, MITOCHONDRIAL-RELATED"/>
    <property type="match status" value="1"/>
</dbReference>
<dbReference type="PIRSF" id="PIRSF016262">
    <property type="entry name" value="LPLase"/>
    <property type="match status" value="1"/>
</dbReference>
<dbReference type="HAMAP" id="MF_00013">
    <property type="entry name" value="LipB"/>
    <property type="match status" value="1"/>
</dbReference>
<reference evidence="10 11" key="1">
    <citation type="journal article" date="2011" name="J. Bacteriol.">
        <title>Complete genome sequence of the thermoacidophilic crenarchaeon Thermoproteus uzoniensis 768-20.</title>
        <authorList>
            <person name="Mardanov A.V."/>
            <person name="Gumerov V.M."/>
            <person name="Beletsky A.V."/>
            <person name="Prokofeva M.I."/>
            <person name="Bonch-Osmolovskaya E.A."/>
            <person name="Ravin N.V."/>
            <person name="Skryabin K.G."/>
        </authorList>
    </citation>
    <scope>NUCLEOTIDE SEQUENCE [LARGE SCALE GENOMIC DNA]</scope>
    <source>
        <strain evidence="10 11">768-20</strain>
    </source>
</reference>
<dbReference type="CDD" id="cd16444">
    <property type="entry name" value="LipB"/>
    <property type="match status" value="1"/>
</dbReference>
<dbReference type="SUPFAM" id="SSF55681">
    <property type="entry name" value="Class II aaRS and biotin synthetases"/>
    <property type="match status" value="1"/>
</dbReference>
<sequence>MRIVWIGRTRYPEAWRLMKSIHRAVASGLLDDVVLVTEHDPVVTVGKHGRVNNVLRWDVPVYVVERGGDATYHGPGQAVVYPVVVLRWPLRRYIDALENAVIAALGRYGIEAGKNPGHRGVWIGGKKIASLGIAVEDNTAYHGVAVNVSIDVGEFARINPCGLPASLMTSMRLLGVDADVKDVGIQTALSLAKELGLPAEISEKAPDVPLLPVELRPVQVQEAGPPPER</sequence>
<comment type="similarity">
    <text evidence="4 5">Belongs to the LipB family.</text>
</comment>
<dbReference type="KEGG" id="tuz:TUZN_1031"/>
<protein>
    <recommendedName>
        <fullName evidence="4">Probable octanoyltransferase</fullName>
        <ecNumber evidence="4">2.3.1.181</ecNumber>
    </recommendedName>
    <alternativeName>
        <fullName evidence="4">Lipoate-protein ligase B</fullName>
    </alternativeName>
    <alternativeName>
        <fullName evidence="4">Lipoyl/octanoyl transferase</fullName>
    </alternativeName>
    <alternativeName>
        <fullName evidence="4">Octanoyl-[acyl-carrier-protein]-protein N-octanoyltransferase</fullName>
    </alternativeName>
</protein>
<gene>
    <name evidence="4" type="primary">lipB</name>
    <name evidence="10" type="ordered locus">TUZN_1031</name>
</gene>
<dbReference type="eggNOG" id="arCOG01942">
    <property type="taxonomic scope" value="Archaea"/>
</dbReference>
<comment type="miscellaneous">
    <text evidence="4">In the reaction, the free carboxyl group of octanoic acid is attached via an amide linkage to the epsilon-amino group of a specific lysine residue of lipoyl domains of lipoate-dependent enzymes.</text>
</comment>
<dbReference type="GeneID" id="10360561"/>
<dbReference type="PANTHER" id="PTHR10993">
    <property type="entry name" value="OCTANOYLTRANSFERASE"/>
    <property type="match status" value="1"/>
</dbReference>
<dbReference type="EC" id="2.3.1.181" evidence="4"/>
<dbReference type="Proteomes" id="UP000008138">
    <property type="component" value="Chromosome"/>
</dbReference>
<dbReference type="GO" id="GO:0005737">
    <property type="term" value="C:cytoplasm"/>
    <property type="evidence" value="ECO:0007669"/>
    <property type="project" value="UniProtKB-SubCell"/>
</dbReference>
<keyword evidence="10" id="KW-0436">Ligase</keyword>
<dbReference type="HOGENOM" id="CLU_035168_3_1_2"/>
<dbReference type="AlphaFoldDB" id="F2L6B6"/>
<organism evidence="10 11">
    <name type="scientific">Thermoproteus uzoniensis (strain 768-20)</name>
    <dbReference type="NCBI Taxonomy" id="999630"/>
    <lineage>
        <taxon>Archaea</taxon>
        <taxon>Thermoproteota</taxon>
        <taxon>Thermoprotei</taxon>
        <taxon>Thermoproteales</taxon>
        <taxon>Thermoproteaceae</taxon>
        <taxon>Thermoproteus</taxon>
    </lineage>
</organism>
<evidence type="ECO:0000256" key="2">
    <source>
        <dbReference type="ARBA" id="ARBA00022679"/>
    </source>
</evidence>
<proteinExistence type="inferred from homology"/>
<dbReference type="EMBL" id="CP002590">
    <property type="protein sequence ID" value="AEA12512.1"/>
    <property type="molecule type" value="Genomic_DNA"/>
</dbReference>
<evidence type="ECO:0000256" key="4">
    <source>
        <dbReference type="HAMAP-Rule" id="MF_00013"/>
    </source>
</evidence>
<dbReference type="InterPro" id="IPR020605">
    <property type="entry name" value="Octanoyltransferase_CS"/>
</dbReference>
<evidence type="ECO:0000259" key="9">
    <source>
        <dbReference type="PROSITE" id="PS51733"/>
    </source>
</evidence>
<feature type="binding site" evidence="4 7">
    <location>
        <begin position="130"/>
        <end position="132"/>
    </location>
    <ligand>
        <name>substrate</name>
    </ligand>
</feature>
<feature type="domain" description="BPL/LPL catalytic" evidence="9">
    <location>
        <begin position="28"/>
        <end position="199"/>
    </location>
</feature>
<comment type="subcellular location">
    <subcellularLocation>
        <location evidence="4">Cytoplasm</location>
    </subcellularLocation>
</comment>
<feature type="binding site" evidence="4 7">
    <location>
        <begin position="66"/>
        <end position="73"/>
    </location>
    <ligand>
        <name>substrate</name>
    </ligand>
</feature>
<dbReference type="GO" id="GO:0033819">
    <property type="term" value="F:lipoyl(octanoyl) transferase activity"/>
    <property type="evidence" value="ECO:0007669"/>
    <property type="project" value="UniProtKB-EC"/>
</dbReference>
<dbReference type="UniPathway" id="UPA00538">
    <property type="reaction ID" value="UER00592"/>
</dbReference>
<dbReference type="InterPro" id="IPR045864">
    <property type="entry name" value="aa-tRNA-synth_II/BPL/LPL"/>
</dbReference>
<keyword evidence="2 4" id="KW-0808">Transferase</keyword>
<dbReference type="RefSeq" id="WP_013679848.1">
    <property type="nucleotide sequence ID" value="NC_015315.1"/>
</dbReference>